<evidence type="ECO:0000256" key="4">
    <source>
        <dbReference type="ARBA" id="ARBA00022759"/>
    </source>
</evidence>
<dbReference type="OrthoDB" id="3863715at2759"/>
<reference evidence="7 8" key="1">
    <citation type="journal article" date="2020" name="Genome Biol. Evol.">
        <title>Comparative genomics of strictly vertically transmitted, feminizing microsporidia endosymbionts of amphipod crustaceans.</title>
        <authorList>
            <person name="Cormier A."/>
            <person name="Chebbi M.A."/>
            <person name="Giraud I."/>
            <person name="Wattier R."/>
            <person name="Teixeira M."/>
            <person name="Gilbert C."/>
            <person name="Rigaud T."/>
            <person name="Cordaux R."/>
        </authorList>
    </citation>
    <scope>NUCLEOTIDE SEQUENCE [LARGE SCALE GENOMIC DNA]</scope>
    <source>
        <strain evidence="7 8">Ou3-Ou53</strain>
    </source>
</reference>
<keyword evidence="4" id="KW-0255">Endonuclease</keyword>
<dbReference type="PANTHER" id="PTHR37984:SF5">
    <property type="entry name" value="PROTEIN NYNRIN-LIKE"/>
    <property type="match status" value="1"/>
</dbReference>
<keyword evidence="8" id="KW-1185">Reference proteome</keyword>
<dbReference type="InterPro" id="IPR043502">
    <property type="entry name" value="DNA/RNA_pol_sf"/>
</dbReference>
<proteinExistence type="predicted"/>
<evidence type="ECO:0000313" key="7">
    <source>
        <dbReference type="EMBL" id="KAF9763211.1"/>
    </source>
</evidence>
<dbReference type="InterPro" id="IPR050951">
    <property type="entry name" value="Retrovirus_Pol_polyprotein"/>
</dbReference>
<keyword evidence="5" id="KW-0863">Zinc-finger</keyword>
<feature type="domain" description="CCHC-type" evidence="6">
    <location>
        <begin position="38"/>
        <end position="53"/>
    </location>
</feature>
<protein>
    <recommendedName>
        <fullName evidence="6">CCHC-type domain-containing protein</fullName>
    </recommendedName>
</protein>
<keyword evidence="1" id="KW-0808">Transferase</keyword>
<keyword evidence="4" id="KW-0378">Hydrolase</keyword>
<dbReference type="Gene3D" id="4.10.60.10">
    <property type="entry name" value="Zinc finger, CCHC-type"/>
    <property type="match status" value="1"/>
</dbReference>
<dbReference type="PROSITE" id="PS50158">
    <property type="entry name" value="ZF_CCHC"/>
    <property type="match status" value="1"/>
</dbReference>
<keyword evidence="5" id="KW-0479">Metal-binding</keyword>
<dbReference type="CDD" id="cd00303">
    <property type="entry name" value="retropepsin_like"/>
    <property type="match status" value="1"/>
</dbReference>
<dbReference type="InterPro" id="IPR001878">
    <property type="entry name" value="Znf_CCHC"/>
</dbReference>
<evidence type="ECO:0000256" key="3">
    <source>
        <dbReference type="ARBA" id="ARBA00022722"/>
    </source>
</evidence>
<name>A0A9P6GYH8_9MICR</name>
<dbReference type="Pfam" id="PF00098">
    <property type="entry name" value="zf-CCHC"/>
    <property type="match status" value="1"/>
</dbReference>
<dbReference type="GO" id="GO:0016779">
    <property type="term" value="F:nucleotidyltransferase activity"/>
    <property type="evidence" value="ECO:0007669"/>
    <property type="project" value="UniProtKB-KW"/>
</dbReference>
<organism evidence="7 8">
    <name type="scientific">Nosema granulosis</name>
    <dbReference type="NCBI Taxonomy" id="83296"/>
    <lineage>
        <taxon>Eukaryota</taxon>
        <taxon>Fungi</taxon>
        <taxon>Fungi incertae sedis</taxon>
        <taxon>Microsporidia</taxon>
        <taxon>Nosematidae</taxon>
        <taxon>Nosema</taxon>
    </lineage>
</organism>
<dbReference type="Gene3D" id="3.10.10.10">
    <property type="entry name" value="HIV Type 1 Reverse Transcriptase, subunit A, domain 1"/>
    <property type="match status" value="1"/>
</dbReference>
<evidence type="ECO:0000256" key="1">
    <source>
        <dbReference type="ARBA" id="ARBA00022679"/>
    </source>
</evidence>
<keyword evidence="3" id="KW-0540">Nuclease</keyword>
<dbReference type="EMBL" id="SBJO01000090">
    <property type="protein sequence ID" value="KAF9763211.1"/>
    <property type="molecule type" value="Genomic_DNA"/>
</dbReference>
<dbReference type="Proteomes" id="UP000740883">
    <property type="component" value="Unassembled WGS sequence"/>
</dbReference>
<dbReference type="SMART" id="SM00343">
    <property type="entry name" value="ZnF_C2HC"/>
    <property type="match status" value="1"/>
</dbReference>
<keyword evidence="5" id="KW-0862">Zinc</keyword>
<dbReference type="InterPro" id="IPR036875">
    <property type="entry name" value="Znf_CCHC_sf"/>
</dbReference>
<evidence type="ECO:0000259" key="6">
    <source>
        <dbReference type="PROSITE" id="PS50158"/>
    </source>
</evidence>
<sequence length="305" mass="35300">MPAKGSIAATGLAYRLEFGKERKIVARRFAELKKTLMCYYCNRRGHIARDCRRRIGDEEAIRRYRRSEKMREGNKYERKSIREINTSNEEEGKGDEGINKTFEEYTEVYSASNIEPNNLKINVLVGKYKLKALVDTGAMVNLVHSKFVSGELSKTRERLESANGSPIAALGKKTVKFKIDDEEFEDEFIVTDEIKSEMILGLPFLKREKVQIWFGPEMKLELGKEKERKKGLGEHRIITSCRTPVVCPTYRPSHELEKEASKIIRKYIEEGIVRESSSPWRSHIVLVKKKNVEYRLIMCGLQKTK</sequence>
<dbReference type="GO" id="GO:0004519">
    <property type="term" value="F:endonuclease activity"/>
    <property type="evidence" value="ECO:0007669"/>
    <property type="project" value="UniProtKB-KW"/>
</dbReference>
<comment type="caution">
    <text evidence="7">The sequence shown here is derived from an EMBL/GenBank/DDBJ whole genome shotgun (WGS) entry which is preliminary data.</text>
</comment>
<dbReference type="SUPFAM" id="SSF57756">
    <property type="entry name" value="Retrovirus zinc finger-like domains"/>
    <property type="match status" value="1"/>
</dbReference>
<dbReference type="GO" id="GO:0003676">
    <property type="term" value="F:nucleic acid binding"/>
    <property type="evidence" value="ECO:0007669"/>
    <property type="project" value="InterPro"/>
</dbReference>
<dbReference type="InterPro" id="IPR021109">
    <property type="entry name" value="Peptidase_aspartic_dom_sf"/>
</dbReference>
<dbReference type="PANTHER" id="PTHR37984">
    <property type="entry name" value="PROTEIN CBG26694"/>
    <property type="match status" value="1"/>
</dbReference>
<dbReference type="SUPFAM" id="SSF56672">
    <property type="entry name" value="DNA/RNA polymerases"/>
    <property type="match status" value="1"/>
</dbReference>
<evidence type="ECO:0000313" key="8">
    <source>
        <dbReference type="Proteomes" id="UP000740883"/>
    </source>
</evidence>
<evidence type="ECO:0000256" key="5">
    <source>
        <dbReference type="PROSITE-ProRule" id="PRU00047"/>
    </source>
</evidence>
<dbReference type="Gene3D" id="2.40.70.10">
    <property type="entry name" value="Acid Proteases"/>
    <property type="match status" value="1"/>
</dbReference>
<evidence type="ECO:0000256" key="2">
    <source>
        <dbReference type="ARBA" id="ARBA00022695"/>
    </source>
</evidence>
<dbReference type="AlphaFoldDB" id="A0A9P6GYH8"/>
<gene>
    <name evidence="7" type="ORF">NGRA_1423</name>
</gene>
<keyword evidence="2" id="KW-0548">Nucleotidyltransferase</keyword>
<accession>A0A9P6GYH8</accession>
<dbReference type="GO" id="GO:0008270">
    <property type="term" value="F:zinc ion binding"/>
    <property type="evidence" value="ECO:0007669"/>
    <property type="project" value="UniProtKB-KW"/>
</dbReference>
<dbReference type="SUPFAM" id="SSF50630">
    <property type="entry name" value="Acid proteases"/>
    <property type="match status" value="1"/>
</dbReference>